<dbReference type="EMBL" id="KL142392">
    <property type="protein sequence ID" value="KDR71501.1"/>
    <property type="molecule type" value="Genomic_DNA"/>
</dbReference>
<reference evidence="2" key="1">
    <citation type="journal article" date="2014" name="Proc. Natl. Acad. Sci. U.S.A.">
        <title>Extensive sampling of basidiomycete genomes demonstrates inadequacy of the white-rot/brown-rot paradigm for wood decay fungi.</title>
        <authorList>
            <person name="Riley R."/>
            <person name="Salamov A.A."/>
            <person name="Brown D.W."/>
            <person name="Nagy L.G."/>
            <person name="Floudas D."/>
            <person name="Held B.W."/>
            <person name="Levasseur A."/>
            <person name="Lombard V."/>
            <person name="Morin E."/>
            <person name="Otillar R."/>
            <person name="Lindquist E.A."/>
            <person name="Sun H."/>
            <person name="LaButti K.M."/>
            <person name="Schmutz J."/>
            <person name="Jabbour D."/>
            <person name="Luo H."/>
            <person name="Baker S.E."/>
            <person name="Pisabarro A.G."/>
            <person name="Walton J.D."/>
            <person name="Blanchette R.A."/>
            <person name="Henrissat B."/>
            <person name="Martin F."/>
            <person name="Cullen D."/>
            <person name="Hibbett D.S."/>
            <person name="Grigoriev I.V."/>
        </authorList>
    </citation>
    <scope>NUCLEOTIDE SEQUENCE [LARGE SCALE GENOMIC DNA]</scope>
    <source>
        <strain evidence="2">CBS 339.88</strain>
    </source>
</reference>
<dbReference type="HOGENOM" id="CLU_125049_0_0_1"/>
<accession>A0A067SKU7</accession>
<evidence type="ECO:0000313" key="2">
    <source>
        <dbReference type="Proteomes" id="UP000027222"/>
    </source>
</evidence>
<protein>
    <submittedName>
        <fullName evidence="1">Uncharacterized protein</fullName>
    </submittedName>
</protein>
<keyword evidence="2" id="KW-1185">Reference proteome</keyword>
<organism evidence="1 2">
    <name type="scientific">Galerina marginata (strain CBS 339.88)</name>
    <dbReference type="NCBI Taxonomy" id="685588"/>
    <lineage>
        <taxon>Eukaryota</taxon>
        <taxon>Fungi</taxon>
        <taxon>Dikarya</taxon>
        <taxon>Basidiomycota</taxon>
        <taxon>Agaricomycotina</taxon>
        <taxon>Agaricomycetes</taxon>
        <taxon>Agaricomycetidae</taxon>
        <taxon>Agaricales</taxon>
        <taxon>Agaricineae</taxon>
        <taxon>Strophariaceae</taxon>
        <taxon>Galerina</taxon>
    </lineage>
</organism>
<evidence type="ECO:0000313" key="1">
    <source>
        <dbReference type="EMBL" id="KDR71501.1"/>
    </source>
</evidence>
<gene>
    <name evidence="1" type="ORF">GALMADRAFT_787594</name>
</gene>
<name>A0A067SKU7_GALM3</name>
<dbReference type="OrthoDB" id="2679825at2759"/>
<sequence>MLSKRNKFRLYLILQHRGSHPGFHWSIVLAPKNSNNSNTPDCYRFHVTNSAQVNAVLGTNGKFEWRFEHEPFSLVTTGNVVARILLAKITPLRLTPTNSKESTSWQQEISIILDILQTVPLVQNDNSWTCRIWTIEAFHTLRGSGASQSQGFTTIPAIEQDQVLDLGKKALEIIKARKKYIRAVEDIPLFDIRERPDRHNGVTP</sequence>
<dbReference type="AlphaFoldDB" id="A0A067SKU7"/>
<dbReference type="InterPro" id="IPR054208">
    <property type="entry name" value="DUF6914"/>
</dbReference>
<dbReference type="Pfam" id="PF21858">
    <property type="entry name" value="DUF6914"/>
    <property type="match status" value="1"/>
</dbReference>
<proteinExistence type="predicted"/>
<dbReference type="Proteomes" id="UP000027222">
    <property type="component" value="Unassembled WGS sequence"/>
</dbReference>